<evidence type="ECO:0000313" key="2">
    <source>
        <dbReference type="EMBL" id="AWV98097.1"/>
    </source>
</evidence>
<reference evidence="2 3" key="1">
    <citation type="submission" date="2018-05" db="EMBL/GenBank/DDBJ databases">
        <title>Complete genome sequence of Arcticibacterium luteifluviistationis SM1504T, a cytophagaceae bacterium isolated from Arctic surface seawater.</title>
        <authorList>
            <person name="Li Y."/>
            <person name="Qin Q.-L."/>
        </authorList>
    </citation>
    <scope>NUCLEOTIDE SEQUENCE [LARGE SCALE GENOMIC DNA]</scope>
    <source>
        <strain evidence="2 3">SM1504</strain>
    </source>
</reference>
<protein>
    <recommendedName>
        <fullName evidence="1">AMP-dependent synthetase/ligase domain-containing protein</fullName>
    </recommendedName>
</protein>
<dbReference type="PANTHER" id="PTHR43767:SF10">
    <property type="entry name" value="SURFACTIN SYNTHASE SUBUNIT 1"/>
    <property type="match status" value="1"/>
</dbReference>
<dbReference type="OrthoDB" id="9757771at2"/>
<dbReference type="PANTHER" id="PTHR43767">
    <property type="entry name" value="LONG-CHAIN-FATTY-ACID--COA LIGASE"/>
    <property type="match status" value="1"/>
</dbReference>
<dbReference type="AlphaFoldDB" id="A0A2Z4GA69"/>
<organism evidence="2 3">
    <name type="scientific">Arcticibacterium luteifluviistationis</name>
    <dbReference type="NCBI Taxonomy" id="1784714"/>
    <lineage>
        <taxon>Bacteria</taxon>
        <taxon>Pseudomonadati</taxon>
        <taxon>Bacteroidota</taxon>
        <taxon>Cytophagia</taxon>
        <taxon>Cytophagales</taxon>
        <taxon>Leadbetterellaceae</taxon>
        <taxon>Arcticibacterium</taxon>
    </lineage>
</organism>
<dbReference type="SUPFAM" id="SSF56801">
    <property type="entry name" value="Acetyl-CoA synthetase-like"/>
    <property type="match status" value="1"/>
</dbReference>
<evidence type="ECO:0000313" key="3">
    <source>
        <dbReference type="Proteomes" id="UP000249873"/>
    </source>
</evidence>
<proteinExistence type="predicted"/>
<dbReference type="Gene3D" id="3.40.50.12780">
    <property type="entry name" value="N-terminal domain of ligase-like"/>
    <property type="match status" value="1"/>
</dbReference>
<dbReference type="EMBL" id="CP029480">
    <property type="protein sequence ID" value="AWV98097.1"/>
    <property type="molecule type" value="Genomic_DNA"/>
</dbReference>
<dbReference type="Gene3D" id="3.30.300.30">
    <property type="match status" value="1"/>
</dbReference>
<dbReference type="RefSeq" id="WP_111371199.1">
    <property type="nucleotide sequence ID" value="NZ_CP029480.1"/>
</dbReference>
<sequence>MITKRILNNAKLFPNKDAVVFNGTTVSYGDLAKSIHGKVLNGNDSSGIGFVFNTNPVETLCSVLASNLLKRPVLVVPEDFPKRNLDKHTETGIPSDAFIGILTSGSSGKPKTVWKSNDNWELAFKHQSEVFSVGKEDKVFVLDALSYSANLNAALHILWEGGTLVLGQLKKANKWQQMLEEREVTSCFLVPSHCQLLLQDGFVNENIKSLVTAGEKLPAKMAKELLEHFPKTILTEYYGAAELGHITYHQNADIYNFPHSVGKPFPQVRVEVKDDKVTVSSPFVSSEYKENGTVDDLGYFDKGDRLILKGRSGRMFNRRALNIYAQEIENIALEFDSVEKAVLVESEINQRLSLYFTTNSKALGNDEEELAAFLRECLPSSKMPSFVKELKEIPHSNAGKVDFRALSKMSGEDKIMNIAS</sequence>
<dbReference type="InterPro" id="IPR042099">
    <property type="entry name" value="ANL_N_sf"/>
</dbReference>
<keyword evidence="3" id="KW-1185">Reference proteome</keyword>
<feature type="domain" description="AMP-dependent synthetase/ligase" evidence="1">
    <location>
        <begin position="89"/>
        <end position="276"/>
    </location>
</feature>
<gene>
    <name evidence="2" type="ORF">DJ013_07885</name>
</gene>
<dbReference type="InterPro" id="IPR000873">
    <property type="entry name" value="AMP-dep_synth/lig_dom"/>
</dbReference>
<evidence type="ECO:0000259" key="1">
    <source>
        <dbReference type="Pfam" id="PF00501"/>
    </source>
</evidence>
<dbReference type="Pfam" id="PF00501">
    <property type="entry name" value="AMP-binding"/>
    <property type="match status" value="1"/>
</dbReference>
<dbReference type="InterPro" id="IPR045851">
    <property type="entry name" value="AMP-bd_C_sf"/>
</dbReference>
<dbReference type="Proteomes" id="UP000249873">
    <property type="component" value="Chromosome"/>
</dbReference>
<dbReference type="KEGG" id="als:DJ013_07885"/>
<name>A0A2Z4GA69_9BACT</name>
<dbReference type="InterPro" id="IPR050237">
    <property type="entry name" value="ATP-dep_AMP-bd_enzyme"/>
</dbReference>
<accession>A0A2Z4GA69</accession>